<feature type="compositionally biased region" description="Polar residues" evidence="1">
    <location>
        <begin position="179"/>
        <end position="188"/>
    </location>
</feature>
<protein>
    <submittedName>
        <fullName evidence="2">Uncharacterized protein</fullName>
    </submittedName>
</protein>
<feature type="region of interest" description="Disordered" evidence="1">
    <location>
        <begin position="167"/>
        <end position="193"/>
    </location>
</feature>
<dbReference type="EMBL" id="MU866095">
    <property type="protein sequence ID" value="KAK4180742.1"/>
    <property type="molecule type" value="Genomic_DNA"/>
</dbReference>
<gene>
    <name evidence="2" type="ORF">QBC36DRAFT_307066</name>
</gene>
<sequence length="286" mass="31851">MSDLQPSQEYSAYPMGWRVWGAAMLPSEALSLKCIKFVVLRPQWALALRTLCVGKASYVEKVSDEKDQKIGLYRRALRLLISAALWVGSSDGGQRRLEDLRDSWILQLVSLCWLAESHVSSPDTTLGYQPAQALSAPSTLARSSMDRDQSSCANATMLHLFLRPSNSTAAPLSRPDRIPTTTSRPSTVSHRRQHHQDIAESCDLRDTAVNTAHYSNDNNNNNRTQPWALRILRCSRPIFVDSRSIRSTLELDPPETILLPCSAASGIQPLRSRLPLSIALIFEPSE</sequence>
<evidence type="ECO:0000313" key="3">
    <source>
        <dbReference type="Proteomes" id="UP001302321"/>
    </source>
</evidence>
<organism evidence="2 3">
    <name type="scientific">Triangularia setosa</name>
    <dbReference type="NCBI Taxonomy" id="2587417"/>
    <lineage>
        <taxon>Eukaryota</taxon>
        <taxon>Fungi</taxon>
        <taxon>Dikarya</taxon>
        <taxon>Ascomycota</taxon>
        <taxon>Pezizomycotina</taxon>
        <taxon>Sordariomycetes</taxon>
        <taxon>Sordariomycetidae</taxon>
        <taxon>Sordariales</taxon>
        <taxon>Podosporaceae</taxon>
        <taxon>Triangularia</taxon>
    </lineage>
</organism>
<dbReference type="AlphaFoldDB" id="A0AAN7ACJ4"/>
<reference evidence="2" key="2">
    <citation type="submission" date="2023-05" db="EMBL/GenBank/DDBJ databases">
        <authorList>
            <consortium name="Lawrence Berkeley National Laboratory"/>
            <person name="Steindorff A."/>
            <person name="Hensen N."/>
            <person name="Bonometti L."/>
            <person name="Westerberg I."/>
            <person name="Brannstrom I.O."/>
            <person name="Guillou S."/>
            <person name="Cros-Aarteil S."/>
            <person name="Calhoun S."/>
            <person name="Haridas S."/>
            <person name="Kuo A."/>
            <person name="Mondo S."/>
            <person name="Pangilinan J."/>
            <person name="Riley R."/>
            <person name="Labutti K."/>
            <person name="Andreopoulos B."/>
            <person name="Lipzen A."/>
            <person name="Chen C."/>
            <person name="Yanf M."/>
            <person name="Daum C."/>
            <person name="Ng V."/>
            <person name="Clum A."/>
            <person name="Ohm R."/>
            <person name="Martin F."/>
            <person name="Silar P."/>
            <person name="Natvig D."/>
            <person name="Lalanne C."/>
            <person name="Gautier V."/>
            <person name="Ament-Velasquez S.L."/>
            <person name="Kruys A."/>
            <person name="Hutchinson M.I."/>
            <person name="Powell A.J."/>
            <person name="Barry K."/>
            <person name="Miller A.N."/>
            <person name="Grigoriev I.V."/>
            <person name="Debuchy R."/>
            <person name="Gladieux P."/>
            <person name="Thoren M.H."/>
            <person name="Johannesson H."/>
        </authorList>
    </citation>
    <scope>NUCLEOTIDE SEQUENCE</scope>
    <source>
        <strain evidence="2">CBS 892.96</strain>
    </source>
</reference>
<dbReference type="Proteomes" id="UP001302321">
    <property type="component" value="Unassembled WGS sequence"/>
</dbReference>
<keyword evidence="3" id="KW-1185">Reference proteome</keyword>
<accession>A0AAN7ACJ4</accession>
<evidence type="ECO:0000313" key="2">
    <source>
        <dbReference type="EMBL" id="KAK4180742.1"/>
    </source>
</evidence>
<reference evidence="2" key="1">
    <citation type="journal article" date="2023" name="Mol. Phylogenet. Evol.">
        <title>Genome-scale phylogeny and comparative genomics of the fungal order Sordariales.</title>
        <authorList>
            <person name="Hensen N."/>
            <person name="Bonometti L."/>
            <person name="Westerberg I."/>
            <person name="Brannstrom I.O."/>
            <person name="Guillou S."/>
            <person name="Cros-Aarteil S."/>
            <person name="Calhoun S."/>
            <person name="Haridas S."/>
            <person name="Kuo A."/>
            <person name="Mondo S."/>
            <person name="Pangilinan J."/>
            <person name="Riley R."/>
            <person name="LaButti K."/>
            <person name="Andreopoulos B."/>
            <person name="Lipzen A."/>
            <person name="Chen C."/>
            <person name="Yan M."/>
            <person name="Daum C."/>
            <person name="Ng V."/>
            <person name="Clum A."/>
            <person name="Steindorff A."/>
            <person name="Ohm R.A."/>
            <person name="Martin F."/>
            <person name="Silar P."/>
            <person name="Natvig D.O."/>
            <person name="Lalanne C."/>
            <person name="Gautier V."/>
            <person name="Ament-Velasquez S.L."/>
            <person name="Kruys A."/>
            <person name="Hutchinson M.I."/>
            <person name="Powell A.J."/>
            <person name="Barry K."/>
            <person name="Miller A.N."/>
            <person name="Grigoriev I.V."/>
            <person name="Debuchy R."/>
            <person name="Gladieux P."/>
            <person name="Hiltunen Thoren M."/>
            <person name="Johannesson H."/>
        </authorList>
    </citation>
    <scope>NUCLEOTIDE SEQUENCE</scope>
    <source>
        <strain evidence="2">CBS 892.96</strain>
    </source>
</reference>
<proteinExistence type="predicted"/>
<evidence type="ECO:0000256" key="1">
    <source>
        <dbReference type="SAM" id="MobiDB-lite"/>
    </source>
</evidence>
<comment type="caution">
    <text evidence="2">The sequence shown here is derived from an EMBL/GenBank/DDBJ whole genome shotgun (WGS) entry which is preliminary data.</text>
</comment>
<name>A0AAN7ACJ4_9PEZI</name>